<dbReference type="Gene3D" id="3.40.50.300">
    <property type="entry name" value="P-loop containing nucleotide triphosphate hydrolases"/>
    <property type="match status" value="1"/>
</dbReference>
<dbReference type="RefSeq" id="XP_026667219.1">
    <property type="nucleotide sequence ID" value="XM_026811418.1"/>
</dbReference>
<organism evidence="2 3">
    <name type="scientific">Ceratina calcarata</name>
    <dbReference type="NCBI Taxonomy" id="156304"/>
    <lineage>
        <taxon>Eukaryota</taxon>
        <taxon>Metazoa</taxon>
        <taxon>Ecdysozoa</taxon>
        <taxon>Arthropoda</taxon>
        <taxon>Hexapoda</taxon>
        <taxon>Insecta</taxon>
        <taxon>Pterygota</taxon>
        <taxon>Neoptera</taxon>
        <taxon>Endopterygota</taxon>
        <taxon>Hymenoptera</taxon>
        <taxon>Apocrita</taxon>
        <taxon>Aculeata</taxon>
        <taxon>Apoidea</taxon>
        <taxon>Anthophila</taxon>
        <taxon>Apidae</taxon>
        <taxon>Ceratina</taxon>
        <taxon>Zadontomerus</taxon>
    </lineage>
</organism>
<dbReference type="InterPro" id="IPR020588">
    <property type="entry name" value="RecA_ATP-bd"/>
</dbReference>
<dbReference type="PANTHER" id="PTHR46487:SF1">
    <property type="entry name" value="DNA REPAIR PROTEIN XRCC3"/>
    <property type="match status" value="1"/>
</dbReference>
<dbReference type="AlphaFoldDB" id="A0AAJ7RWX3"/>
<keyword evidence="2" id="KW-1185">Reference proteome</keyword>
<protein>
    <submittedName>
        <fullName evidence="3">DNA repair protein XRCC3-like isoform X2</fullName>
    </submittedName>
</protein>
<gene>
    <name evidence="3" type="primary">LOC108622372</name>
</gene>
<dbReference type="InterPro" id="IPR027417">
    <property type="entry name" value="P-loop_NTPase"/>
</dbReference>
<dbReference type="PROSITE" id="PS50162">
    <property type="entry name" value="RECA_2"/>
    <property type="match status" value="1"/>
</dbReference>
<evidence type="ECO:0000313" key="2">
    <source>
        <dbReference type="Proteomes" id="UP000694925"/>
    </source>
</evidence>
<dbReference type="GO" id="GO:0005657">
    <property type="term" value="C:replication fork"/>
    <property type="evidence" value="ECO:0007669"/>
    <property type="project" value="TreeGrafter"/>
</dbReference>
<feature type="domain" description="RecA family profile 1" evidence="1">
    <location>
        <begin position="39"/>
        <end position="186"/>
    </location>
</feature>
<dbReference type="InterPro" id="IPR013632">
    <property type="entry name" value="Rad51_C"/>
</dbReference>
<dbReference type="GO" id="GO:0033065">
    <property type="term" value="C:Rad51C-XRCC3 complex"/>
    <property type="evidence" value="ECO:0007669"/>
    <property type="project" value="TreeGrafter"/>
</dbReference>
<accession>A0AAJ7RWX3</accession>
<evidence type="ECO:0000313" key="3">
    <source>
        <dbReference type="RefSeq" id="XP_026667219.1"/>
    </source>
</evidence>
<dbReference type="GeneID" id="108622372"/>
<proteinExistence type="predicted"/>
<dbReference type="GO" id="GO:0140664">
    <property type="term" value="F:ATP-dependent DNA damage sensor activity"/>
    <property type="evidence" value="ECO:0007669"/>
    <property type="project" value="InterPro"/>
</dbReference>
<dbReference type="GO" id="GO:0005524">
    <property type="term" value="F:ATP binding"/>
    <property type="evidence" value="ECO:0007669"/>
    <property type="project" value="InterPro"/>
</dbReference>
<dbReference type="GO" id="GO:0071140">
    <property type="term" value="P:resolution of mitotic recombination intermediates"/>
    <property type="evidence" value="ECO:0007669"/>
    <property type="project" value="TreeGrafter"/>
</dbReference>
<name>A0AAJ7RWX3_9HYME</name>
<dbReference type="GO" id="GO:0045003">
    <property type="term" value="P:double-strand break repair via synthesis-dependent strand annealing"/>
    <property type="evidence" value="ECO:0007669"/>
    <property type="project" value="TreeGrafter"/>
</dbReference>
<dbReference type="GO" id="GO:0090656">
    <property type="term" value="P:t-circle formation"/>
    <property type="evidence" value="ECO:0007669"/>
    <property type="project" value="TreeGrafter"/>
</dbReference>
<dbReference type="GO" id="GO:0000400">
    <property type="term" value="F:four-way junction DNA binding"/>
    <property type="evidence" value="ECO:0007669"/>
    <property type="project" value="TreeGrafter"/>
</dbReference>
<evidence type="ECO:0000259" key="1">
    <source>
        <dbReference type="PROSITE" id="PS50162"/>
    </source>
</evidence>
<reference evidence="3" key="1">
    <citation type="submission" date="2025-08" db="UniProtKB">
        <authorList>
            <consortium name="RefSeq"/>
        </authorList>
    </citation>
    <scope>IDENTIFICATION</scope>
    <source>
        <tissue evidence="3">Whole body</tissue>
    </source>
</reference>
<dbReference type="Pfam" id="PF08423">
    <property type="entry name" value="Rad51"/>
    <property type="match status" value="1"/>
</dbReference>
<dbReference type="SUPFAM" id="SSF52540">
    <property type="entry name" value="P-loop containing nucleoside triphosphate hydrolases"/>
    <property type="match status" value="1"/>
</dbReference>
<dbReference type="Proteomes" id="UP000694925">
    <property type="component" value="Unplaced"/>
</dbReference>
<dbReference type="PANTHER" id="PTHR46487">
    <property type="entry name" value="DNA REPAIR PROTEIN XRCC3"/>
    <property type="match status" value="1"/>
</dbReference>
<dbReference type="GO" id="GO:0000722">
    <property type="term" value="P:telomere maintenance via recombination"/>
    <property type="evidence" value="ECO:0007669"/>
    <property type="project" value="TreeGrafter"/>
</dbReference>
<sequence length="254" mass="28051">MSNSNSLFSLLGDYVNRCKSRSIKIMEDYFESARRVTNREKYLSTGCSKFDELLQGGISNRGITQIYGAAGAVYICTECGFPSTRLQELLQKLETIKNFGVNGDCIFVEHVSTIKNLETCLLHRVPILMSAKKIGLIIVDSIAAPYRAEDWQDESTHRAQSLRTIGQQLHKLCTTYNICVVCINQVAGTVCSNVLNDNSSEIPALGATWTSMVTNSIQLYRNGSSRYATVKLSSNVPEVTIPFEVQACGIKAVN</sequence>